<dbReference type="EMBL" id="KV878132">
    <property type="protein sequence ID" value="OJJ05223.1"/>
    <property type="molecule type" value="Genomic_DNA"/>
</dbReference>
<evidence type="ECO:0000313" key="2">
    <source>
        <dbReference type="Proteomes" id="UP000184073"/>
    </source>
</evidence>
<gene>
    <name evidence="1" type="ORF">ASPVEDRAFT_31618</name>
</gene>
<dbReference type="Proteomes" id="UP000184073">
    <property type="component" value="Unassembled WGS sequence"/>
</dbReference>
<dbReference type="VEuPathDB" id="FungiDB:ASPVEDRAFT_31618"/>
<proteinExistence type="predicted"/>
<dbReference type="AlphaFoldDB" id="A0A1L9PUS2"/>
<organism evidence="1 2">
    <name type="scientific">Aspergillus versicolor CBS 583.65</name>
    <dbReference type="NCBI Taxonomy" id="1036611"/>
    <lineage>
        <taxon>Eukaryota</taxon>
        <taxon>Fungi</taxon>
        <taxon>Dikarya</taxon>
        <taxon>Ascomycota</taxon>
        <taxon>Pezizomycotina</taxon>
        <taxon>Eurotiomycetes</taxon>
        <taxon>Eurotiomycetidae</taxon>
        <taxon>Eurotiales</taxon>
        <taxon>Aspergillaceae</taxon>
        <taxon>Aspergillus</taxon>
        <taxon>Aspergillus subgen. Nidulantes</taxon>
    </lineage>
</organism>
<dbReference type="GeneID" id="63726017"/>
<accession>A0A1L9PUS2</accession>
<protein>
    <submittedName>
        <fullName evidence="1">Uncharacterized protein</fullName>
    </submittedName>
</protein>
<dbReference type="STRING" id="1036611.A0A1L9PUS2"/>
<keyword evidence="2" id="KW-1185">Reference proteome</keyword>
<dbReference type="RefSeq" id="XP_040670985.1">
    <property type="nucleotide sequence ID" value="XM_040810506.1"/>
</dbReference>
<dbReference type="OrthoDB" id="4508983at2759"/>
<sequence>MRTPPTADISHESNQVDWLRVKRDVTLGVLNQDLPLSAIQDAEEAEAGSKVTEAFLQHHYGAEPAATDAAELSISVETNTAAGSSWQPWREHHMPVETGVLEAEGENGSHMMRRRRQHLQEHQRGHVHGHGN</sequence>
<name>A0A1L9PUS2_ASPVE</name>
<reference evidence="2" key="1">
    <citation type="journal article" date="2017" name="Genome Biol.">
        <title>Comparative genomics reveals high biological diversity and specific adaptations in the industrially and medically important fungal genus Aspergillus.</title>
        <authorList>
            <person name="de Vries R.P."/>
            <person name="Riley R."/>
            <person name="Wiebenga A."/>
            <person name="Aguilar-Osorio G."/>
            <person name="Amillis S."/>
            <person name="Uchima C.A."/>
            <person name="Anderluh G."/>
            <person name="Asadollahi M."/>
            <person name="Askin M."/>
            <person name="Barry K."/>
            <person name="Battaglia E."/>
            <person name="Bayram O."/>
            <person name="Benocci T."/>
            <person name="Braus-Stromeyer S.A."/>
            <person name="Caldana C."/>
            <person name="Canovas D."/>
            <person name="Cerqueira G.C."/>
            <person name="Chen F."/>
            <person name="Chen W."/>
            <person name="Choi C."/>
            <person name="Clum A."/>
            <person name="Dos Santos R.A."/>
            <person name="Damasio A.R."/>
            <person name="Diallinas G."/>
            <person name="Emri T."/>
            <person name="Fekete E."/>
            <person name="Flipphi M."/>
            <person name="Freyberg S."/>
            <person name="Gallo A."/>
            <person name="Gournas C."/>
            <person name="Habgood R."/>
            <person name="Hainaut M."/>
            <person name="Harispe M.L."/>
            <person name="Henrissat B."/>
            <person name="Hilden K.S."/>
            <person name="Hope R."/>
            <person name="Hossain A."/>
            <person name="Karabika E."/>
            <person name="Karaffa L."/>
            <person name="Karanyi Z."/>
            <person name="Krasevec N."/>
            <person name="Kuo A."/>
            <person name="Kusch H."/>
            <person name="LaButti K."/>
            <person name="Lagendijk E.L."/>
            <person name="Lapidus A."/>
            <person name="Levasseur A."/>
            <person name="Lindquist E."/>
            <person name="Lipzen A."/>
            <person name="Logrieco A.F."/>
            <person name="MacCabe A."/>
            <person name="Maekelae M.R."/>
            <person name="Malavazi I."/>
            <person name="Melin P."/>
            <person name="Meyer V."/>
            <person name="Mielnichuk N."/>
            <person name="Miskei M."/>
            <person name="Molnar A.P."/>
            <person name="Mule G."/>
            <person name="Ngan C.Y."/>
            <person name="Orejas M."/>
            <person name="Orosz E."/>
            <person name="Ouedraogo J.P."/>
            <person name="Overkamp K.M."/>
            <person name="Park H.-S."/>
            <person name="Perrone G."/>
            <person name="Piumi F."/>
            <person name="Punt P.J."/>
            <person name="Ram A.F."/>
            <person name="Ramon A."/>
            <person name="Rauscher S."/>
            <person name="Record E."/>
            <person name="Riano-Pachon D.M."/>
            <person name="Robert V."/>
            <person name="Roehrig J."/>
            <person name="Ruller R."/>
            <person name="Salamov A."/>
            <person name="Salih N.S."/>
            <person name="Samson R.A."/>
            <person name="Sandor E."/>
            <person name="Sanguinetti M."/>
            <person name="Schuetze T."/>
            <person name="Sepcic K."/>
            <person name="Shelest E."/>
            <person name="Sherlock G."/>
            <person name="Sophianopoulou V."/>
            <person name="Squina F.M."/>
            <person name="Sun H."/>
            <person name="Susca A."/>
            <person name="Todd R.B."/>
            <person name="Tsang A."/>
            <person name="Unkles S.E."/>
            <person name="van de Wiele N."/>
            <person name="van Rossen-Uffink D."/>
            <person name="Oliveira J.V."/>
            <person name="Vesth T.C."/>
            <person name="Visser J."/>
            <person name="Yu J.-H."/>
            <person name="Zhou M."/>
            <person name="Andersen M.R."/>
            <person name="Archer D.B."/>
            <person name="Baker S.E."/>
            <person name="Benoit I."/>
            <person name="Brakhage A.A."/>
            <person name="Braus G.H."/>
            <person name="Fischer R."/>
            <person name="Frisvad J.C."/>
            <person name="Goldman G.H."/>
            <person name="Houbraken J."/>
            <person name="Oakley B."/>
            <person name="Pocsi I."/>
            <person name="Scazzocchio C."/>
            <person name="Seiboth B."/>
            <person name="vanKuyk P.A."/>
            <person name="Wortman J."/>
            <person name="Dyer P.S."/>
            <person name="Grigoriev I.V."/>
        </authorList>
    </citation>
    <scope>NUCLEOTIDE SEQUENCE [LARGE SCALE GENOMIC DNA]</scope>
    <source>
        <strain evidence="2">CBS 583.65</strain>
    </source>
</reference>
<evidence type="ECO:0000313" key="1">
    <source>
        <dbReference type="EMBL" id="OJJ05223.1"/>
    </source>
</evidence>